<feature type="transmembrane region" description="Helical" evidence="1">
    <location>
        <begin position="233"/>
        <end position="251"/>
    </location>
</feature>
<comment type="caution">
    <text evidence="3">The sequence shown here is derived from an EMBL/GenBank/DDBJ whole genome shotgun (WGS) entry which is preliminary data.</text>
</comment>
<dbReference type="Pfam" id="PF00182">
    <property type="entry name" value="Glyco_hydro_19"/>
    <property type="match status" value="1"/>
</dbReference>
<dbReference type="Proteomes" id="UP000241808">
    <property type="component" value="Unassembled WGS sequence"/>
</dbReference>
<keyword evidence="1" id="KW-0472">Membrane</keyword>
<organism evidence="3 4">
    <name type="scientific">Phreatobacter oligotrophus</name>
    <dbReference type="NCBI Taxonomy" id="1122261"/>
    <lineage>
        <taxon>Bacteria</taxon>
        <taxon>Pseudomonadati</taxon>
        <taxon>Pseudomonadota</taxon>
        <taxon>Alphaproteobacteria</taxon>
        <taxon>Hyphomicrobiales</taxon>
        <taxon>Phreatobacteraceae</taxon>
        <taxon>Phreatobacter</taxon>
    </lineage>
</organism>
<keyword evidence="4" id="KW-1185">Reference proteome</keyword>
<feature type="domain" description="Glycoside hydrolase family 19 catalytic" evidence="2">
    <location>
        <begin position="41"/>
        <end position="141"/>
    </location>
</feature>
<dbReference type="GO" id="GO:0016998">
    <property type="term" value="P:cell wall macromolecule catabolic process"/>
    <property type="evidence" value="ECO:0007669"/>
    <property type="project" value="InterPro"/>
</dbReference>
<proteinExistence type="predicted"/>
<dbReference type="AlphaFoldDB" id="A0A2T4ZIV9"/>
<name>A0A2T4ZIV9_9HYPH</name>
<dbReference type="EMBL" id="PZZL01000001">
    <property type="protein sequence ID" value="PTM61926.1"/>
    <property type="molecule type" value="Genomic_DNA"/>
</dbReference>
<dbReference type="GO" id="GO:0004568">
    <property type="term" value="F:chitinase activity"/>
    <property type="evidence" value="ECO:0007669"/>
    <property type="project" value="InterPro"/>
</dbReference>
<gene>
    <name evidence="3" type="ORF">C8P69_101599</name>
</gene>
<keyword evidence="1" id="KW-0812">Transmembrane</keyword>
<dbReference type="SUPFAM" id="SSF53955">
    <property type="entry name" value="Lysozyme-like"/>
    <property type="match status" value="1"/>
</dbReference>
<sequence length="273" mass="29283">MSIVITPAMLKRIAPTASPAIIEHLAPALTARFPERPFDVTTENRAAHFLCHAAHETDGFRTLVEYGDTAYFRRYDGRKDLGNETPGDGPRYRGRGIFQLTGRFNYRIFGNRIRVDLEGNPARAAEPDISVQTALHYWNDRRLNPLADRDDIVATTKKINGGRNGLADRKAKLIRAKAALQGRPAAQAIHEIRQESAKATTASKRAITGTAAAGGTGLGTGTAAPKPAAGFDYGLAAVIVITVAAMGFLGVRAWMKSRDAKAFAADAALGSGE</sequence>
<dbReference type="InterPro" id="IPR052354">
    <property type="entry name" value="Cell_Wall_Dynamics_Protein"/>
</dbReference>
<dbReference type="PANTHER" id="PTHR34408">
    <property type="entry name" value="FAMILY PROTEIN, PUTATIVE-RELATED"/>
    <property type="match status" value="1"/>
</dbReference>
<evidence type="ECO:0000259" key="2">
    <source>
        <dbReference type="Pfam" id="PF00182"/>
    </source>
</evidence>
<dbReference type="PANTHER" id="PTHR34408:SF1">
    <property type="entry name" value="GLYCOSYL HYDROLASE FAMILY 19 DOMAIN-CONTAINING PROTEIN HI_1415"/>
    <property type="match status" value="1"/>
</dbReference>
<dbReference type="RefSeq" id="WP_108174361.1">
    <property type="nucleotide sequence ID" value="NZ_PZZL01000001.1"/>
</dbReference>
<evidence type="ECO:0000313" key="4">
    <source>
        <dbReference type="Proteomes" id="UP000241808"/>
    </source>
</evidence>
<dbReference type="OrthoDB" id="3078754at2"/>
<evidence type="ECO:0000313" key="3">
    <source>
        <dbReference type="EMBL" id="PTM61926.1"/>
    </source>
</evidence>
<dbReference type="InterPro" id="IPR000726">
    <property type="entry name" value="Glyco_hydro_19_cat"/>
</dbReference>
<accession>A0A2T4ZIV9</accession>
<protein>
    <submittedName>
        <fullName evidence="3">Putative chitinase</fullName>
    </submittedName>
</protein>
<dbReference type="InterPro" id="IPR023346">
    <property type="entry name" value="Lysozyme-like_dom_sf"/>
</dbReference>
<dbReference type="Gene3D" id="1.10.530.10">
    <property type="match status" value="1"/>
</dbReference>
<evidence type="ECO:0000256" key="1">
    <source>
        <dbReference type="SAM" id="Phobius"/>
    </source>
</evidence>
<reference evidence="3 4" key="1">
    <citation type="submission" date="2018-04" db="EMBL/GenBank/DDBJ databases">
        <title>Genomic Encyclopedia of Archaeal and Bacterial Type Strains, Phase II (KMG-II): from individual species to whole genera.</title>
        <authorList>
            <person name="Goeker M."/>
        </authorList>
    </citation>
    <scope>NUCLEOTIDE SEQUENCE [LARGE SCALE GENOMIC DNA]</scope>
    <source>
        <strain evidence="3 4">DSM 25521</strain>
    </source>
</reference>
<dbReference type="GO" id="GO:0006032">
    <property type="term" value="P:chitin catabolic process"/>
    <property type="evidence" value="ECO:0007669"/>
    <property type="project" value="InterPro"/>
</dbReference>
<keyword evidence="1" id="KW-1133">Transmembrane helix</keyword>